<feature type="domain" description="Zn(2)-C6 fungal-type" evidence="6">
    <location>
        <begin position="277"/>
        <end position="299"/>
    </location>
</feature>
<dbReference type="AlphaFoldDB" id="A0A0F8XNU8"/>
<dbReference type="Gene3D" id="4.10.240.10">
    <property type="entry name" value="Zn(2)-C6 fungal-type DNA-binding domain"/>
    <property type="match status" value="1"/>
</dbReference>
<accession>A0A0F8XNU8</accession>
<feature type="compositionally biased region" description="Basic and acidic residues" evidence="5">
    <location>
        <begin position="306"/>
        <end position="322"/>
    </location>
</feature>
<dbReference type="CDD" id="cd00067">
    <property type="entry name" value="GAL4"/>
    <property type="match status" value="1"/>
</dbReference>
<dbReference type="InterPro" id="IPR053157">
    <property type="entry name" value="Sterol_Uptake_Regulator"/>
</dbReference>
<evidence type="ECO:0000256" key="1">
    <source>
        <dbReference type="ARBA" id="ARBA00023015"/>
    </source>
</evidence>
<dbReference type="InterPro" id="IPR001138">
    <property type="entry name" value="Zn2Cys6_DnaBD"/>
</dbReference>
<sequence>MTSNKTTRVDKSSRELDSVDAESLDLVCSRLYHIYHTTFRHDYKVSDTDKTPLYYVDNSVLTPKKPDLTFHAGEDPKAPITGVCKFLHFSRHCKLGLGDPQKVRDMVWEDLFCQNFRLSKYHWQMAIRTADGGFERRSFLWKRTHSVGVHGESPSKLSPWNYKLMEEHTGQIVAVFTNNGLKSFQKAGKLQVGVDYGPDFDLLGGNLIYFISPPSYYYERLFLTMAQRRSHQKSRHGCLECKRRRVKVVTIPTSQFFLESTAVKPPFSHAFLSSYFQCDETRPVCANCARRQTECEYDSSGPLRWMTDEPSRSPRSTSDRQQRPSPDLSLLGRLGNQGNASGNDAALPALNLCDLELMMHWYNEMYLALSRNPKTEIIWRLYIPEEALSHPFLMHGMLAASALHIARTRPARMGSDGSPPGRDYLQVAVAHQNQALALFRDQLGSIDIHNGKAMFAFAGITVLYAFGFPHQPDPNNPGSTAVEDLLQAFVLVRGMQQILNQTMATVFEDPKWAPMRDLEDYDVILSGNAQAAVDRLHKANGNCARQDPILHDSLLYQETIDNLADLMAGVKAGMGFSLACRFAIKLQAAFVDRVRERRPLAMVIMVHYCAVMHQLRDVWFGDEWGTRVAQEIWYILDDQWRPLVHSSMEQIFGERYLNFG</sequence>
<dbReference type="EMBL" id="JYKN01000245">
    <property type="protein sequence ID" value="KKK25142.1"/>
    <property type="molecule type" value="Genomic_DNA"/>
</dbReference>
<evidence type="ECO:0000313" key="7">
    <source>
        <dbReference type="EMBL" id="KKK25142.1"/>
    </source>
</evidence>
<keyword evidence="3" id="KW-0804">Transcription</keyword>
<dbReference type="GO" id="GO:0001228">
    <property type="term" value="F:DNA-binding transcription activator activity, RNA polymerase II-specific"/>
    <property type="evidence" value="ECO:0007669"/>
    <property type="project" value="TreeGrafter"/>
</dbReference>
<keyword evidence="1" id="KW-0805">Transcription regulation</keyword>
<dbReference type="VEuPathDB" id="FungiDB:P175DRAFT_0557089"/>
<evidence type="ECO:0000259" key="6">
    <source>
        <dbReference type="Pfam" id="PF00172"/>
    </source>
</evidence>
<dbReference type="Proteomes" id="UP000034947">
    <property type="component" value="Unassembled WGS sequence"/>
</dbReference>
<dbReference type="VEuPathDB" id="FungiDB:P175DRAFT_0501010"/>
<keyword evidence="2" id="KW-0238">DNA-binding</keyword>
<evidence type="ECO:0000256" key="3">
    <source>
        <dbReference type="ARBA" id="ARBA00023163"/>
    </source>
</evidence>
<organism evidence="7 8">
    <name type="scientific">Aspergillus ochraceoroseus</name>
    <dbReference type="NCBI Taxonomy" id="138278"/>
    <lineage>
        <taxon>Eukaryota</taxon>
        <taxon>Fungi</taxon>
        <taxon>Dikarya</taxon>
        <taxon>Ascomycota</taxon>
        <taxon>Pezizomycotina</taxon>
        <taxon>Eurotiomycetes</taxon>
        <taxon>Eurotiomycetidae</taxon>
        <taxon>Eurotiales</taxon>
        <taxon>Aspergillaceae</taxon>
        <taxon>Aspergillus</taxon>
        <taxon>Aspergillus subgen. Nidulantes</taxon>
    </lineage>
</organism>
<dbReference type="OrthoDB" id="4937900at2759"/>
<name>A0A0F8XNU8_9EURO</name>
<dbReference type="PANTHER" id="PTHR47784">
    <property type="entry name" value="STEROL UPTAKE CONTROL PROTEIN 2"/>
    <property type="match status" value="1"/>
</dbReference>
<feature type="region of interest" description="Disordered" evidence="5">
    <location>
        <begin position="299"/>
        <end position="335"/>
    </location>
</feature>
<keyword evidence="4" id="KW-0539">Nucleus</keyword>
<dbReference type="GO" id="GO:0008270">
    <property type="term" value="F:zinc ion binding"/>
    <property type="evidence" value="ECO:0007669"/>
    <property type="project" value="InterPro"/>
</dbReference>
<gene>
    <name evidence="7" type="ORF">AOCH_001844</name>
</gene>
<evidence type="ECO:0000256" key="5">
    <source>
        <dbReference type="SAM" id="MobiDB-lite"/>
    </source>
</evidence>
<comment type="caution">
    <text evidence="7">The sequence shown here is derived from an EMBL/GenBank/DDBJ whole genome shotgun (WGS) entry which is preliminary data.</text>
</comment>
<keyword evidence="8" id="KW-1185">Reference proteome</keyword>
<dbReference type="PANTHER" id="PTHR47784:SF5">
    <property type="entry name" value="STEROL UPTAKE CONTROL PROTEIN 2"/>
    <property type="match status" value="1"/>
</dbReference>
<reference evidence="7 8" key="1">
    <citation type="submission" date="2015-02" db="EMBL/GenBank/DDBJ databases">
        <title>Draft Genome Sequences of Two Closely-Related Aflatoxigenic Aspergillus Species Obtained from the Cote d'Ivoire.</title>
        <authorList>
            <person name="Moore G.G."/>
            <person name="Beltz S.B."/>
            <person name="Mack B.M."/>
        </authorList>
    </citation>
    <scope>NUCLEOTIDE SEQUENCE [LARGE SCALE GENOMIC DNA]</scope>
    <source>
        <strain evidence="7 8">SRRC1432</strain>
    </source>
</reference>
<evidence type="ECO:0000313" key="8">
    <source>
        <dbReference type="Proteomes" id="UP000034947"/>
    </source>
</evidence>
<evidence type="ECO:0000256" key="4">
    <source>
        <dbReference type="ARBA" id="ARBA00023242"/>
    </source>
</evidence>
<evidence type="ECO:0000256" key="2">
    <source>
        <dbReference type="ARBA" id="ARBA00023125"/>
    </source>
</evidence>
<dbReference type="Pfam" id="PF00172">
    <property type="entry name" value="Zn_clus"/>
    <property type="match status" value="1"/>
</dbReference>
<proteinExistence type="predicted"/>
<dbReference type="InterPro" id="IPR036864">
    <property type="entry name" value="Zn2-C6_fun-type_DNA-bd_sf"/>
</dbReference>
<protein>
    <recommendedName>
        <fullName evidence="6">Zn(2)-C6 fungal-type domain-containing protein</fullName>
    </recommendedName>
</protein>
<dbReference type="GO" id="GO:0003677">
    <property type="term" value="F:DNA binding"/>
    <property type="evidence" value="ECO:0007669"/>
    <property type="project" value="UniProtKB-KW"/>
</dbReference>